<dbReference type="InterPro" id="IPR008428">
    <property type="entry name" value="Chond_GalNAc"/>
</dbReference>
<accession>C3Z420</accession>
<reference evidence="10" key="1">
    <citation type="journal article" date="2008" name="Nature">
        <title>The amphioxus genome and the evolution of the chordate karyotype.</title>
        <authorList>
            <consortium name="US DOE Joint Genome Institute (JGI-PGF)"/>
            <person name="Putnam N.H."/>
            <person name="Butts T."/>
            <person name="Ferrier D.E.K."/>
            <person name="Furlong R.F."/>
            <person name="Hellsten U."/>
            <person name="Kawashima T."/>
            <person name="Robinson-Rechavi M."/>
            <person name="Shoguchi E."/>
            <person name="Terry A."/>
            <person name="Yu J.-K."/>
            <person name="Benito-Gutierrez E.L."/>
            <person name="Dubchak I."/>
            <person name="Garcia-Fernandez J."/>
            <person name="Gibson-Brown J.J."/>
            <person name="Grigoriev I.V."/>
            <person name="Horton A.C."/>
            <person name="de Jong P.J."/>
            <person name="Jurka J."/>
            <person name="Kapitonov V.V."/>
            <person name="Kohara Y."/>
            <person name="Kuroki Y."/>
            <person name="Lindquist E."/>
            <person name="Lucas S."/>
            <person name="Osoegawa K."/>
            <person name="Pennacchio L.A."/>
            <person name="Salamov A.A."/>
            <person name="Satou Y."/>
            <person name="Sauka-Spengler T."/>
            <person name="Schmutz J."/>
            <person name="Shin-I T."/>
            <person name="Toyoda A."/>
            <person name="Bronner-Fraser M."/>
            <person name="Fujiyama A."/>
            <person name="Holland L.Z."/>
            <person name="Holland P.W.H."/>
            <person name="Satoh N."/>
            <person name="Rokhsar D.S."/>
        </authorList>
    </citation>
    <scope>NUCLEOTIDE SEQUENCE [LARGE SCALE GENOMIC DNA]</scope>
    <source>
        <strain evidence="10">S238N-H82</strain>
        <tissue evidence="10">Testes</tissue>
    </source>
</reference>
<gene>
    <name evidence="10" type="ORF">BRAFLDRAFT_78484</name>
</gene>
<dbReference type="PANTHER" id="PTHR12369:SF11">
    <property type="entry name" value="HEXOSYLTRANSFERASE"/>
    <property type="match status" value="1"/>
</dbReference>
<keyword evidence="4" id="KW-0812">Transmembrane</keyword>
<dbReference type="AlphaFoldDB" id="C3Z420"/>
<evidence type="ECO:0000256" key="1">
    <source>
        <dbReference type="ARBA" id="ARBA00004447"/>
    </source>
</evidence>
<dbReference type="PANTHER" id="PTHR12369">
    <property type="entry name" value="CHONDROITIN SYNTHASE"/>
    <property type="match status" value="1"/>
</dbReference>
<dbReference type="GO" id="GO:0032580">
    <property type="term" value="C:Golgi cisterna membrane"/>
    <property type="evidence" value="ECO:0007669"/>
    <property type="project" value="UniProtKB-SubCell"/>
</dbReference>
<dbReference type="EC" id="2.4.1.-" evidence="9"/>
<dbReference type="GO" id="GO:0008376">
    <property type="term" value="F:acetylgalactosaminyltransferase activity"/>
    <property type="evidence" value="ECO:0007669"/>
    <property type="project" value="InterPro"/>
</dbReference>
<dbReference type="InterPro" id="IPR051227">
    <property type="entry name" value="CS_glycosyltransferase"/>
</dbReference>
<evidence type="ECO:0000256" key="2">
    <source>
        <dbReference type="ARBA" id="ARBA00009239"/>
    </source>
</evidence>
<evidence type="ECO:0000256" key="8">
    <source>
        <dbReference type="ARBA" id="ARBA00023136"/>
    </source>
</evidence>
<keyword evidence="8" id="KW-0472">Membrane</keyword>
<evidence type="ECO:0000313" key="10">
    <source>
        <dbReference type="EMBL" id="EEN52633.1"/>
    </source>
</evidence>
<sequence length="156" mass="17622">METSPPHFGTLTLSYVCQYDPKFADLGDPASENQSNRRGGPTAKGYHLLSKDTGYWRFSSYGMACLYREDFVNVGQFDINIRGWGMEDLSLFDKFVKSKMETFRAVDPGLVHVYHPIHCDPNLPTIQYNMCIGSKVNTYGSAAKLAGFWQDRADVM</sequence>
<comment type="similarity">
    <text evidence="2 9">Belongs to the chondroitin N-acetylgalactosaminyltransferase family.</text>
</comment>
<dbReference type="SUPFAM" id="SSF53448">
    <property type="entry name" value="Nucleotide-diphospho-sugar transferases"/>
    <property type="match status" value="1"/>
</dbReference>
<protein>
    <recommendedName>
        <fullName evidence="9">Hexosyltransferase</fullName>
        <ecNumber evidence="9">2.4.1.-</ecNumber>
    </recommendedName>
</protein>
<evidence type="ECO:0000256" key="5">
    <source>
        <dbReference type="ARBA" id="ARBA00022968"/>
    </source>
</evidence>
<dbReference type="InParanoid" id="C3Z420"/>
<dbReference type="EMBL" id="GG666578">
    <property type="protein sequence ID" value="EEN52633.1"/>
    <property type="molecule type" value="Genomic_DNA"/>
</dbReference>
<keyword evidence="7 9" id="KW-0333">Golgi apparatus</keyword>
<keyword evidence="6" id="KW-1133">Transmembrane helix</keyword>
<comment type="subcellular location">
    <subcellularLocation>
        <location evidence="1 9">Golgi apparatus</location>
        <location evidence="1 9">Golgi stack membrane</location>
        <topology evidence="1 9">Single-pass type II membrane protein</topology>
    </subcellularLocation>
</comment>
<dbReference type="eggNOG" id="KOG3588">
    <property type="taxonomic scope" value="Eukaryota"/>
</dbReference>
<evidence type="ECO:0000256" key="7">
    <source>
        <dbReference type="ARBA" id="ARBA00023034"/>
    </source>
</evidence>
<keyword evidence="3 9" id="KW-0808">Transferase</keyword>
<dbReference type="Pfam" id="PF05679">
    <property type="entry name" value="CHGN"/>
    <property type="match status" value="1"/>
</dbReference>
<evidence type="ECO:0000256" key="6">
    <source>
        <dbReference type="ARBA" id="ARBA00022989"/>
    </source>
</evidence>
<name>C3Z420_BRAFL</name>
<organism>
    <name type="scientific">Branchiostoma floridae</name>
    <name type="common">Florida lancelet</name>
    <name type="synonym">Amphioxus</name>
    <dbReference type="NCBI Taxonomy" id="7739"/>
    <lineage>
        <taxon>Eukaryota</taxon>
        <taxon>Metazoa</taxon>
        <taxon>Chordata</taxon>
        <taxon>Cephalochordata</taxon>
        <taxon>Leptocardii</taxon>
        <taxon>Amphioxiformes</taxon>
        <taxon>Branchiostomatidae</taxon>
        <taxon>Branchiostoma</taxon>
    </lineage>
</organism>
<dbReference type="InterPro" id="IPR029044">
    <property type="entry name" value="Nucleotide-diphossugar_trans"/>
</dbReference>
<dbReference type="Gene3D" id="3.90.550.10">
    <property type="entry name" value="Spore Coat Polysaccharide Biosynthesis Protein SpsA, Chain A"/>
    <property type="match status" value="1"/>
</dbReference>
<proteinExistence type="inferred from homology"/>
<keyword evidence="5 9" id="KW-0735">Signal-anchor</keyword>
<evidence type="ECO:0000256" key="3">
    <source>
        <dbReference type="ARBA" id="ARBA00022679"/>
    </source>
</evidence>
<evidence type="ECO:0000256" key="9">
    <source>
        <dbReference type="RuleBase" id="RU364016"/>
    </source>
</evidence>
<evidence type="ECO:0000256" key="4">
    <source>
        <dbReference type="ARBA" id="ARBA00022692"/>
    </source>
</evidence>
<dbReference type="STRING" id="7739.C3Z420"/>